<comment type="subcellular location">
    <subcellularLocation>
        <location evidence="1">Cell membrane</location>
        <topology evidence="1">Multi-pass membrane protein</topology>
    </subcellularLocation>
</comment>
<organism evidence="8 9">
    <name type="scientific">Xiashengella succiniciproducens</name>
    <dbReference type="NCBI Taxonomy" id="2949635"/>
    <lineage>
        <taxon>Bacteria</taxon>
        <taxon>Pseudomonadati</taxon>
        <taxon>Bacteroidota</taxon>
        <taxon>Bacteroidia</taxon>
        <taxon>Marinilabiliales</taxon>
        <taxon>Marinilabiliaceae</taxon>
        <taxon>Xiashengella</taxon>
    </lineage>
</organism>
<evidence type="ECO:0000256" key="1">
    <source>
        <dbReference type="ARBA" id="ARBA00004651"/>
    </source>
</evidence>
<accession>A0A9J6ZSF3</accession>
<feature type="transmembrane region" description="Helical" evidence="7">
    <location>
        <begin position="402"/>
        <end position="428"/>
    </location>
</feature>
<feature type="transmembrane region" description="Helical" evidence="7">
    <location>
        <begin position="368"/>
        <end position="390"/>
    </location>
</feature>
<evidence type="ECO:0000256" key="2">
    <source>
        <dbReference type="ARBA" id="ARBA00007977"/>
    </source>
</evidence>
<feature type="transmembrane region" description="Helical" evidence="7">
    <location>
        <begin position="176"/>
        <end position="195"/>
    </location>
</feature>
<feature type="transmembrane region" description="Helical" evidence="7">
    <location>
        <begin position="234"/>
        <end position="256"/>
    </location>
</feature>
<feature type="transmembrane region" description="Helical" evidence="7">
    <location>
        <begin position="17"/>
        <end position="37"/>
    </location>
</feature>
<keyword evidence="3" id="KW-1003">Cell membrane</keyword>
<dbReference type="GO" id="GO:0005886">
    <property type="term" value="C:plasma membrane"/>
    <property type="evidence" value="ECO:0007669"/>
    <property type="project" value="UniProtKB-SubCell"/>
</dbReference>
<dbReference type="Pfam" id="PF03601">
    <property type="entry name" value="Cons_hypoth698"/>
    <property type="match status" value="1"/>
</dbReference>
<reference evidence="8" key="1">
    <citation type="submission" date="2022-05" db="EMBL/GenBank/DDBJ databases">
        <authorList>
            <person name="Sun X."/>
        </authorList>
    </citation>
    <scope>NUCLEOTIDE SEQUENCE</scope>
    <source>
        <strain evidence="8">Ai-910</strain>
    </source>
</reference>
<name>A0A9J6ZSF3_9BACT</name>
<feature type="transmembrane region" description="Helical" evidence="7">
    <location>
        <begin position="66"/>
        <end position="85"/>
    </location>
</feature>
<evidence type="ECO:0000256" key="5">
    <source>
        <dbReference type="ARBA" id="ARBA00022989"/>
    </source>
</evidence>
<feature type="transmembrane region" description="Helical" evidence="7">
    <location>
        <begin position="118"/>
        <end position="139"/>
    </location>
</feature>
<feature type="transmembrane region" description="Helical" evidence="7">
    <location>
        <begin position="339"/>
        <end position="356"/>
    </location>
</feature>
<dbReference type="RefSeq" id="WP_250724830.1">
    <property type="nucleotide sequence ID" value="NZ_CP098400.1"/>
</dbReference>
<gene>
    <name evidence="8" type="ORF">M9189_04115</name>
</gene>
<dbReference type="AlphaFoldDB" id="A0A9J6ZSF3"/>
<feature type="transmembrane region" description="Helical" evidence="7">
    <location>
        <begin position="268"/>
        <end position="288"/>
    </location>
</feature>
<dbReference type="Proteomes" id="UP001056426">
    <property type="component" value="Chromosome"/>
</dbReference>
<keyword evidence="9" id="KW-1185">Reference proteome</keyword>
<feature type="transmembrane region" description="Helical" evidence="7">
    <location>
        <begin position="300"/>
        <end position="319"/>
    </location>
</feature>
<dbReference type="PANTHER" id="PTHR30106:SF1">
    <property type="entry name" value="UPF0324 MEMBRANE PROTEIN FN0533"/>
    <property type="match status" value="1"/>
</dbReference>
<dbReference type="PANTHER" id="PTHR30106">
    <property type="entry name" value="INNER MEMBRANE PROTEIN YEIH-RELATED"/>
    <property type="match status" value="1"/>
</dbReference>
<sequence>MSNNATRKPAWVIGEDWASVVAGFLIIALILLASYNIQTPSFAGKAGWGDFNTLLDGLFSSKQANATSATFGLFLVISVIGLILSGKSLKNYFWGFLAIFVLTLIAQIVSSFTGFKNFGLETVLFSLVIGLLISNLFNLPEWLRSALNTELYVKIGLVLLGATILFGDILTAGGYGILQAVVVVFGVWYFAFWIAKKLKVDDEYATMLASAVSICGVSAAIATAGAINGDKKKLSMVVSLVLIVAIPMMIFMPIIAKWIGLSEAVTGAWLGGTIDTTGAVVGAGTIAGEDGLKYATIIKFSQNVLLGVAAFAISIFWAYRNKRGEKRERVSLSILWERFPKFVLGFMLVSLFYSFILSPELTKSSGSLLKSFCNFWFALAFISIGLETRFSDFKAADNKGPVYAFLAAQGFNIILTLVVAYVIFGIIAA</sequence>
<reference evidence="8" key="2">
    <citation type="submission" date="2022-06" db="EMBL/GenBank/DDBJ databases">
        <title>Xiashengella guii gen. nov. sp. nov., a bacterium isolated form anaerobic digestion tank.</title>
        <authorList>
            <person name="Huang H."/>
        </authorList>
    </citation>
    <scope>NUCLEOTIDE SEQUENCE</scope>
    <source>
        <strain evidence="8">Ai-910</strain>
    </source>
</reference>
<dbReference type="EMBL" id="CP098400">
    <property type="protein sequence ID" value="URW80534.1"/>
    <property type="molecule type" value="Genomic_DNA"/>
</dbReference>
<keyword evidence="4 7" id="KW-0812">Transmembrane</keyword>
<evidence type="ECO:0000313" key="8">
    <source>
        <dbReference type="EMBL" id="URW80534.1"/>
    </source>
</evidence>
<comment type="similarity">
    <text evidence="2">Belongs to the UPF0324 family.</text>
</comment>
<feature type="transmembrane region" description="Helical" evidence="7">
    <location>
        <begin position="207"/>
        <end position="228"/>
    </location>
</feature>
<keyword evidence="6 7" id="KW-0472">Membrane</keyword>
<evidence type="ECO:0000256" key="6">
    <source>
        <dbReference type="ARBA" id="ARBA00023136"/>
    </source>
</evidence>
<evidence type="ECO:0000313" key="9">
    <source>
        <dbReference type="Proteomes" id="UP001056426"/>
    </source>
</evidence>
<evidence type="ECO:0000256" key="4">
    <source>
        <dbReference type="ARBA" id="ARBA00022692"/>
    </source>
</evidence>
<dbReference type="InterPro" id="IPR018383">
    <property type="entry name" value="UPF0324_pro"/>
</dbReference>
<protein>
    <submittedName>
        <fullName evidence="8">YeiH family protein</fullName>
    </submittedName>
</protein>
<feature type="transmembrane region" description="Helical" evidence="7">
    <location>
        <begin position="92"/>
        <end position="112"/>
    </location>
</feature>
<keyword evidence="5 7" id="KW-1133">Transmembrane helix</keyword>
<evidence type="ECO:0000256" key="7">
    <source>
        <dbReference type="SAM" id="Phobius"/>
    </source>
</evidence>
<proteinExistence type="inferred from homology"/>
<dbReference type="KEGG" id="alkq:M9189_04115"/>
<evidence type="ECO:0000256" key="3">
    <source>
        <dbReference type="ARBA" id="ARBA00022475"/>
    </source>
</evidence>